<keyword evidence="2" id="KW-0808">Transferase</keyword>
<dbReference type="Proteomes" id="UP001324634">
    <property type="component" value="Chromosome"/>
</dbReference>
<dbReference type="InterPro" id="IPR008471">
    <property type="entry name" value="MnmC-like_methylTransf"/>
</dbReference>
<gene>
    <name evidence="2" type="ORF">SOO65_12155</name>
</gene>
<dbReference type="Gene3D" id="3.40.50.150">
    <property type="entry name" value="Vaccinia Virus protein VP39"/>
    <property type="match status" value="1"/>
</dbReference>
<proteinExistence type="predicted"/>
<protein>
    <submittedName>
        <fullName evidence="2">MnmC family methyltransferase</fullName>
    </submittedName>
</protein>
<evidence type="ECO:0000259" key="1">
    <source>
        <dbReference type="Pfam" id="PF05430"/>
    </source>
</evidence>
<dbReference type="PANTHER" id="PTHR39963">
    <property type="entry name" value="SLL0983 PROTEIN"/>
    <property type="match status" value="1"/>
</dbReference>
<dbReference type="GO" id="GO:0032259">
    <property type="term" value="P:methylation"/>
    <property type="evidence" value="ECO:0007669"/>
    <property type="project" value="UniProtKB-KW"/>
</dbReference>
<evidence type="ECO:0000313" key="2">
    <source>
        <dbReference type="EMBL" id="WPU63441.1"/>
    </source>
</evidence>
<feature type="domain" description="MnmC-like methyltransferase" evidence="1">
    <location>
        <begin position="122"/>
        <end position="229"/>
    </location>
</feature>
<dbReference type="KEGG" id="psti:SOO65_12155"/>
<accession>A0AAX4HJL9</accession>
<name>A0AAX4HJL9_9BACT</name>
<evidence type="ECO:0000313" key="3">
    <source>
        <dbReference type="Proteomes" id="UP001324634"/>
    </source>
</evidence>
<dbReference type="RefSeq" id="WP_321390150.1">
    <property type="nucleotide sequence ID" value="NZ_CP139487.1"/>
</dbReference>
<dbReference type="GO" id="GO:0008168">
    <property type="term" value="F:methyltransferase activity"/>
    <property type="evidence" value="ECO:0007669"/>
    <property type="project" value="UniProtKB-KW"/>
</dbReference>
<reference evidence="2 3" key="1">
    <citation type="submission" date="2023-11" db="EMBL/GenBank/DDBJ databases">
        <title>Peredibacter starrii A3.12.</title>
        <authorList>
            <person name="Mitchell R.J."/>
        </authorList>
    </citation>
    <scope>NUCLEOTIDE SEQUENCE [LARGE SCALE GENOMIC DNA]</scope>
    <source>
        <strain evidence="2 3">A3.12</strain>
    </source>
</reference>
<dbReference type="GO" id="GO:0016645">
    <property type="term" value="F:oxidoreductase activity, acting on the CH-NH group of donors"/>
    <property type="evidence" value="ECO:0007669"/>
    <property type="project" value="InterPro"/>
</dbReference>
<dbReference type="PANTHER" id="PTHR39963:SF1">
    <property type="entry name" value="MNMC-LIKE METHYLTRANSFERASE DOMAIN-CONTAINING PROTEIN"/>
    <property type="match status" value="1"/>
</dbReference>
<dbReference type="AlphaFoldDB" id="A0AAX4HJL9"/>
<dbReference type="EMBL" id="CP139487">
    <property type="protein sequence ID" value="WPU63441.1"/>
    <property type="molecule type" value="Genomic_DNA"/>
</dbReference>
<dbReference type="InterPro" id="IPR029063">
    <property type="entry name" value="SAM-dependent_MTases_sf"/>
</dbReference>
<keyword evidence="2" id="KW-0489">Methyltransferase</keyword>
<keyword evidence="3" id="KW-1185">Reference proteome</keyword>
<dbReference type="SUPFAM" id="SSF53335">
    <property type="entry name" value="S-adenosyl-L-methionine-dependent methyltransferases"/>
    <property type="match status" value="1"/>
</dbReference>
<sequence>MSNGILPPGHTLVETQDGSFTLFSEAFQEACHSTTGARAETLLHYVEGCQIVSKLRQHSPLNILEVGFGLGIGFLTTLEVVGTERPWHFISMEIDRNLLEWFRQKFSDHSFLKNLQWKKLGDLEVLEAEALGCKLTILCGDGRKTLPMYVSYVAVKWHAIYQDAFSPKRNPILWTKEWFKFLKEHADHDVILSTYSASTSIRKSLTASGWQVKKGEKFGPKRTSTRATLTGETDPEIILQMERSPALVLSDSNINDFLTK</sequence>
<dbReference type="Pfam" id="PF05430">
    <property type="entry name" value="Methyltransf_30"/>
    <property type="match status" value="1"/>
</dbReference>
<organism evidence="2 3">
    <name type="scientific">Peredibacter starrii</name>
    <dbReference type="NCBI Taxonomy" id="28202"/>
    <lineage>
        <taxon>Bacteria</taxon>
        <taxon>Pseudomonadati</taxon>
        <taxon>Bdellovibrionota</taxon>
        <taxon>Bacteriovoracia</taxon>
        <taxon>Bacteriovoracales</taxon>
        <taxon>Bacteriovoracaceae</taxon>
        <taxon>Peredibacter</taxon>
    </lineage>
</organism>